<dbReference type="AlphaFoldDB" id="A0A0D2NK09"/>
<name>A0A0D2NK09_HYPSF</name>
<evidence type="ECO:0000313" key="2">
    <source>
        <dbReference type="Proteomes" id="UP000054270"/>
    </source>
</evidence>
<evidence type="ECO:0000313" key="1">
    <source>
        <dbReference type="EMBL" id="KJA19189.1"/>
    </source>
</evidence>
<protein>
    <submittedName>
        <fullName evidence="1">Uncharacterized protein</fullName>
    </submittedName>
</protein>
<keyword evidence="2" id="KW-1185">Reference proteome</keyword>
<gene>
    <name evidence="1" type="ORF">HYPSUDRAFT_56735</name>
</gene>
<organism evidence="1 2">
    <name type="scientific">Hypholoma sublateritium (strain FD-334 SS-4)</name>
    <dbReference type="NCBI Taxonomy" id="945553"/>
    <lineage>
        <taxon>Eukaryota</taxon>
        <taxon>Fungi</taxon>
        <taxon>Dikarya</taxon>
        <taxon>Basidiomycota</taxon>
        <taxon>Agaricomycotina</taxon>
        <taxon>Agaricomycetes</taxon>
        <taxon>Agaricomycetidae</taxon>
        <taxon>Agaricales</taxon>
        <taxon>Agaricineae</taxon>
        <taxon>Strophariaceae</taxon>
        <taxon>Hypholoma</taxon>
    </lineage>
</organism>
<proteinExistence type="predicted"/>
<accession>A0A0D2NK09</accession>
<dbReference type="Proteomes" id="UP000054270">
    <property type="component" value="Unassembled WGS sequence"/>
</dbReference>
<dbReference type="EMBL" id="KN817580">
    <property type="protein sequence ID" value="KJA19189.1"/>
    <property type="molecule type" value="Genomic_DNA"/>
</dbReference>
<sequence length="142" mass="15854">MAHGGCLVLSSLPPTKPLSRALAAQGIARPKFGLRRFTWISTRFSASNNPVEAASSPFECSRRRWIYSCEYASLRRSVASKHVVNKTLTCVKSERPAHLGGDEPFKVPTDEWGRDCEIFAPSHCEISCIQLGWLLYDGTWLL</sequence>
<reference evidence="2" key="1">
    <citation type="submission" date="2014-04" db="EMBL/GenBank/DDBJ databases">
        <title>Evolutionary Origins and Diversification of the Mycorrhizal Mutualists.</title>
        <authorList>
            <consortium name="DOE Joint Genome Institute"/>
            <consortium name="Mycorrhizal Genomics Consortium"/>
            <person name="Kohler A."/>
            <person name="Kuo A."/>
            <person name="Nagy L.G."/>
            <person name="Floudas D."/>
            <person name="Copeland A."/>
            <person name="Barry K.W."/>
            <person name="Cichocki N."/>
            <person name="Veneault-Fourrey C."/>
            <person name="LaButti K."/>
            <person name="Lindquist E.A."/>
            <person name="Lipzen A."/>
            <person name="Lundell T."/>
            <person name="Morin E."/>
            <person name="Murat C."/>
            <person name="Riley R."/>
            <person name="Ohm R."/>
            <person name="Sun H."/>
            <person name="Tunlid A."/>
            <person name="Henrissat B."/>
            <person name="Grigoriev I.V."/>
            <person name="Hibbett D.S."/>
            <person name="Martin F."/>
        </authorList>
    </citation>
    <scope>NUCLEOTIDE SEQUENCE [LARGE SCALE GENOMIC DNA]</scope>
    <source>
        <strain evidence="2">FD-334 SS-4</strain>
    </source>
</reference>